<gene>
    <name evidence="2" type="ORF">P5G50_18310</name>
</gene>
<sequence length="584" mass="59902">MARCSAGSARSRASKHSYLSTGSRAHHESRSRTADTRAEGEPMANRLVSVDESNLFPPTVMEALDGRYGAYMPAGSNGVVGDGTTDDSTALNSLLTVAAAAGLPVRLDPKSTVLVAANPIMVPTGTRLYLNGARIKSALPNTGSRLVIVQNATNVIIDGEGGSIDGNKAAFTPATEQRHNVHIVGATNVTVRDLLTFNAKGDGIYVGDQTNGAARDVYLENVVSDQNWRQGLSISHVSGFTATHCDFTNTAGTDPQAGVDIEPNVGNVVCENIRFFGCTMKGNAHFGFLVAIQTNPTVKQGDILLCGCDIVGNGAAGDGAGGGIRLIGVTDFTMLGGSVRGNTGPGVVMNGTAAMANVNLDDVAIELNTQHGISVAVAVAALSIVSCAIRSNSQQGSGLYDGINMTPSAAMASPKVQGNSVTGSHRYAITTGANVSGLQLIGNDYSGFVTGATNLLDSISTRVEVDSNSISFGPRAFFYGASGSTSPVVSVRQDGDSSDRVNILADGRVTLGSGAASSDVVLQRSSAGVWGMTTGNAFRVPSFTTATRPAASSIPAGGSIYDSTLGKPIWSTGSQWRDAAGTVV</sequence>
<accession>A0ABT8KG27</accession>
<evidence type="ECO:0000313" key="2">
    <source>
        <dbReference type="EMBL" id="MDN4616405.1"/>
    </source>
</evidence>
<name>A0ABT8KG27_9MICO</name>
<evidence type="ECO:0000313" key="3">
    <source>
        <dbReference type="Proteomes" id="UP001174208"/>
    </source>
</evidence>
<feature type="compositionally biased region" description="Basic and acidic residues" evidence="1">
    <location>
        <begin position="25"/>
        <end position="40"/>
    </location>
</feature>
<protein>
    <recommendedName>
        <fullName evidence="4">Pectate lyase superfamily protein domain-containing protein</fullName>
    </recommendedName>
</protein>
<dbReference type="EMBL" id="JAROCF010000002">
    <property type="protein sequence ID" value="MDN4616405.1"/>
    <property type="molecule type" value="Genomic_DNA"/>
</dbReference>
<dbReference type="InterPro" id="IPR011050">
    <property type="entry name" value="Pectin_lyase_fold/virulence"/>
</dbReference>
<proteinExistence type="predicted"/>
<organism evidence="2 3">
    <name type="scientific">Leifsonia williamsii</name>
    <dbReference type="NCBI Taxonomy" id="3035919"/>
    <lineage>
        <taxon>Bacteria</taxon>
        <taxon>Bacillati</taxon>
        <taxon>Actinomycetota</taxon>
        <taxon>Actinomycetes</taxon>
        <taxon>Micrococcales</taxon>
        <taxon>Microbacteriaceae</taxon>
        <taxon>Leifsonia</taxon>
    </lineage>
</organism>
<feature type="compositionally biased region" description="Low complexity" evidence="1">
    <location>
        <begin position="1"/>
        <end position="11"/>
    </location>
</feature>
<dbReference type="Proteomes" id="UP001174208">
    <property type="component" value="Unassembled WGS sequence"/>
</dbReference>
<dbReference type="InterPro" id="IPR006626">
    <property type="entry name" value="PbH1"/>
</dbReference>
<comment type="caution">
    <text evidence="2">The sequence shown here is derived from an EMBL/GenBank/DDBJ whole genome shotgun (WGS) entry which is preliminary data.</text>
</comment>
<dbReference type="Gene3D" id="2.160.20.10">
    <property type="entry name" value="Single-stranded right-handed beta-helix, Pectin lyase-like"/>
    <property type="match status" value="1"/>
</dbReference>
<evidence type="ECO:0008006" key="4">
    <source>
        <dbReference type="Google" id="ProtNLM"/>
    </source>
</evidence>
<dbReference type="SUPFAM" id="SSF51126">
    <property type="entry name" value="Pectin lyase-like"/>
    <property type="match status" value="2"/>
</dbReference>
<dbReference type="InterPro" id="IPR012334">
    <property type="entry name" value="Pectin_lyas_fold"/>
</dbReference>
<evidence type="ECO:0000256" key="1">
    <source>
        <dbReference type="SAM" id="MobiDB-lite"/>
    </source>
</evidence>
<keyword evidence="3" id="KW-1185">Reference proteome</keyword>
<reference evidence="2" key="1">
    <citation type="submission" date="2023-06" db="EMBL/GenBank/DDBJ databases">
        <title>MT1 and MT2 Draft Genomes of Novel Species.</title>
        <authorList>
            <person name="Venkateswaran K."/>
        </authorList>
    </citation>
    <scope>NUCLEOTIDE SEQUENCE</scope>
    <source>
        <strain evidence="2">F6_8S_P_1B</strain>
    </source>
</reference>
<dbReference type="RefSeq" id="WP_301209584.1">
    <property type="nucleotide sequence ID" value="NZ_JAROCF010000002.1"/>
</dbReference>
<feature type="region of interest" description="Disordered" evidence="1">
    <location>
        <begin position="1"/>
        <end position="42"/>
    </location>
</feature>
<dbReference type="SMART" id="SM00710">
    <property type="entry name" value="PbH1"/>
    <property type="match status" value="8"/>
</dbReference>